<reference evidence="2" key="2">
    <citation type="submission" date="2015-01" db="EMBL/GenBank/DDBJ databases">
        <title>Evolutionary Origins and Diversification of the Mycorrhizal Mutualists.</title>
        <authorList>
            <consortium name="DOE Joint Genome Institute"/>
            <consortium name="Mycorrhizal Genomics Consortium"/>
            <person name="Kohler A."/>
            <person name="Kuo A."/>
            <person name="Nagy L.G."/>
            <person name="Floudas D."/>
            <person name="Copeland A."/>
            <person name="Barry K.W."/>
            <person name="Cichocki N."/>
            <person name="Veneault-Fourrey C."/>
            <person name="LaButti K."/>
            <person name="Lindquist E.A."/>
            <person name="Lipzen A."/>
            <person name="Lundell T."/>
            <person name="Morin E."/>
            <person name="Murat C."/>
            <person name="Riley R."/>
            <person name="Ohm R."/>
            <person name="Sun H."/>
            <person name="Tunlid A."/>
            <person name="Henrissat B."/>
            <person name="Grigoriev I.V."/>
            <person name="Hibbett D.S."/>
            <person name="Martin F."/>
        </authorList>
    </citation>
    <scope>NUCLEOTIDE SEQUENCE [LARGE SCALE GENOMIC DNA]</scope>
    <source>
        <strain evidence="2">LaAM-08-1</strain>
    </source>
</reference>
<dbReference type="EMBL" id="KN838800">
    <property type="protein sequence ID" value="KIJ94307.1"/>
    <property type="molecule type" value="Genomic_DNA"/>
</dbReference>
<dbReference type="HOGENOM" id="CLU_3129759_0_0_1"/>
<name>A0A0C9XDN1_9AGAR</name>
<organism evidence="1 2">
    <name type="scientific">Laccaria amethystina LaAM-08-1</name>
    <dbReference type="NCBI Taxonomy" id="1095629"/>
    <lineage>
        <taxon>Eukaryota</taxon>
        <taxon>Fungi</taxon>
        <taxon>Dikarya</taxon>
        <taxon>Basidiomycota</taxon>
        <taxon>Agaricomycotina</taxon>
        <taxon>Agaricomycetes</taxon>
        <taxon>Agaricomycetidae</taxon>
        <taxon>Agaricales</taxon>
        <taxon>Agaricineae</taxon>
        <taxon>Hydnangiaceae</taxon>
        <taxon>Laccaria</taxon>
    </lineage>
</organism>
<reference evidence="1 2" key="1">
    <citation type="submission" date="2014-04" db="EMBL/GenBank/DDBJ databases">
        <authorList>
            <consortium name="DOE Joint Genome Institute"/>
            <person name="Kuo A."/>
            <person name="Kohler A."/>
            <person name="Nagy L.G."/>
            <person name="Floudas D."/>
            <person name="Copeland A."/>
            <person name="Barry K.W."/>
            <person name="Cichocki N."/>
            <person name="Veneault-Fourrey C."/>
            <person name="LaButti K."/>
            <person name="Lindquist E.A."/>
            <person name="Lipzen A."/>
            <person name="Lundell T."/>
            <person name="Morin E."/>
            <person name="Murat C."/>
            <person name="Sun H."/>
            <person name="Tunlid A."/>
            <person name="Henrissat B."/>
            <person name="Grigoriev I.V."/>
            <person name="Hibbett D.S."/>
            <person name="Martin F."/>
            <person name="Nordberg H.P."/>
            <person name="Cantor M.N."/>
            <person name="Hua S.X."/>
        </authorList>
    </citation>
    <scope>NUCLEOTIDE SEQUENCE [LARGE SCALE GENOMIC DNA]</scope>
    <source>
        <strain evidence="1 2">LaAM-08-1</strain>
    </source>
</reference>
<protein>
    <submittedName>
        <fullName evidence="1">Uncharacterized protein</fullName>
    </submittedName>
</protein>
<feature type="non-terminal residue" evidence="1">
    <location>
        <position position="1"/>
    </location>
</feature>
<evidence type="ECO:0000313" key="2">
    <source>
        <dbReference type="Proteomes" id="UP000054477"/>
    </source>
</evidence>
<accession>A0A0C9XDN1</accession>
<sequence length="50" mass="5870">ADRLRLRLRPLSTKNPDQTGLLNTNKKVYQVDECCFKWMSRDKGHGSYKT</sequence>
<evidence type="ECO:0000313" key="1">
    <source>
        <dbReference type="EMBL" id="KIJ94307.1"/>
    </source>
</evidence>
<proteinExistence type="predicted"/>
<dbReference type="Proteomes" id="UP000054477">
    <property type="component" value="Unassembled WGS sequence"/>
</dbReference>
<gene>
    <name evidence="1" type="ORF">K443DRAFT_110657</name>
</gene>
<keyword evidence="2" id="KW-1185">Reference proteome</keyword>
<dbReference type="AlphaFoldDB" id="A0A0C9XDN1"/>